<reference evidence="1 2" key="1">
    <citation type="journal article" date="2022" name="bioRxiv">
        <title>The genome of the oomycete Peronosclerospora sorghi, a cosmopolitan pathogen of maize and sorghum, is inflated with dispersed pseudogenes.</title>
        <authorList>
            <person name="Fletcher K."/>
            <person name="Martin F."/>
            <person name="Isakeit T."/>
            <person name="Cavanaugh K."/>
            <person name="Magill C."/>
            <person name="Michelmore R."/>
        </authorList>
    </citation>
    <scope>NUCLEOTIDE SEQUENCE [LARGE SCALE GENOMIC DNA]</scope>
    <source>
        <strain evidence="1">P6</strain>
    </source>
</reference>
<accession>A0ACC0WBR1</accession>
<name>A0ACC0WBR1_9STRA</name>
<sequence>MDAPPPLQEHDAPSLPPDLVLPLVRWQAPPDVRITCVHVLPPRATDSDANQTQGTAVDDQDALGVVAGTADGRILYWRFHHDTVVHVTLLVMMPHGAHAPVVGLASGTDEFGHTILLAATGDGAGATWYVPSGACRLVDATLAVDGAPLWGIEMLAKRRYAVLASTVAPWRVWDAWDMTVLVCVDTMQEQLCRHVTVAERPCNDALVLSLGDHGLVQSFRWTPAGRAVLRASWLVSWPDDALDVLCTAASASDALIAHSACPAARQSRACPIALQVSPDASLVLILWSTKFALLERTWLCPVDDDDDVRTNSRGAICTVRPSDAVVHDNHEPTTTRWPDEEWTHAEFGTHDHVLLWTTRGSMFTVSTTDVATSRATLYLFTKAPDQLVPRATMKPLGSLSSLTYVRAIACGKGCDRALDGGHVTCVRTNSAHPVVVHVCPRGDVTRWVHDTNEPLVSSLRDGFPAVEPCSITHWMLGRYETASMTSSDVWRRAPSRACVHARPDDVGVLDIPLVVQGYDDGSISVAAVRAKNASRARVKGHAGRVTAIAHCRWECEALARVSLSLVDVARMVDPRARGVSCPTKVDDETVRGEEKVDDETGRGEEKVDDETGRGEEKVDDEGKPTPSLTMMLFTGAADGSFHVWKVVLYDNGDDGKWSHTVTSLQSFRRHRGAIEQICVSPWTTRVGTSGHVVPDRLVATLGRDRTICIYAPTFVRTARQPVWTCRYELSGHGDALSAVTWHLERGLLDVACDDQMVYVWNLDHGVLERVVPIALISVRPPDEPDTHHPLATLWVGRTCVQLLRFDVGASAQQLKSIWRSHRGVHASSTLPLVLLSLVLSWGQSRALDAALGTVVGLAPVDEDAALYSCALEDASSGALTVPLPWTIARQVHGPLQWRHSPPLSAHVALAIVAFSLEVMADTTDDAAFQSVWSHVMTQHAVELPTTVARYCEPSLETLAGFGFHASEATQLAGRTMLRSVLERMGRDARQLVAATYAAHLHWERRRPRSERTTSAGRLGAVVMLLSTMGTVFPGDVAPTCAREVCDVLVQWLYARTDASVVAADLLTHGLLLFRPHLVDLASLLLALVWMESPSARRLLVQVCAYESAFVLGLLEREMHARARPRGSSERILLVLTELVGTQGLLLYRHLPICIATILASLDPTKPAQRRRCLALATRCLYGLVQRFPMVAFHQETQRLALGTMDALIVLYDLRTATKWRVLEGHASAVSVVSFCKEGHVLVSYAAQDRSVRWWNSGAAGLFGGMLAMHQPCLKEHKLSALQVHAHVDLAQIVETCRLQVLPRHETSEHEREAAQIVRLTREDASQVQFLL</sequence>
<gene>
    <name evidence="1" type="ORF">PsorP6_018027</name>
</gene>
<evidence type="ECO:0000313" key="1">
    <source>
        <dbReference type="EMBL" id="KAI9916184.1"/>
    </source>
</evidence>
<evidence type="ECO:0000313" key="2">
    <source>
        <dbReference type="Proteomes" id="UP001163321"/>
    </source>
</evidence>
<keyword evidence="2" id="KW-1185">Reference proteome</keyword>
<proteinExistence type="predicted"/>
<protein>
    <submittedName>
        <fullName evidence="1">Uncharacterized protein</fullName>
    </submittedName>
</protein>
<dbReference type="EMBL" id="CM047581">
    <property type="protein sequence ID" value="KAI9916184.1"/>
    <property type="molecule type" value="Genomic_DNA"/>
</dbReference>
<comment type="caution">
    <text evidence="1">The sequence shown here is derived from an EMBL/GenBank/DDBJ whole genome shotgun (WGS) entry which is preliminary data.</text>
</comment>
<dbReference type="Proteomes" id="UP001163321">
    <property type="component" value="Chromosome 2"/>
</dbReference>
<organism evidence="1 2">
    <name type="scientific">Peronosclerospora sorghi</name>
    <dbReference type="NCBI Taxonomy" id="230839"/>
    <lineage>
        <taxon>Eukaryota</taxon>
        <taxon>Sar</taxon>
        <taxon>Stramenopiles</taxon>
        <taxon>Oomycota</taxon>
        <taxon>Peronosporomycetes</taxon>
        <taxon>Peronosporales</taxon>
        <taxon>Peronosporaceae</taxon>
        <taxon>Peronosclerospora</taxon>
    </lineage>
</organism>